<feature type="transmembrane region" description="Helical" evidence="1">
    <location>
        <begin position="49"/>
        <end position="70"/>
    </location>
</feature>
<dbReference type="RefSeq" id="WP_379594700.1">
    <property type="nucleotide sequence ID" value="NZ_JBHRTN010000004.1"/>
</dbReference>
<reference evidence="3" key="1">
    <citation type="journal article" date="2019" name="Int. J. Syst. Evol. Microbiol.">
        <title>The Global Catalogue of Microorganisms (GCM) 10K type strain sequencing project: providing services to taxonomists for standard genome sequencing and annotation.</title>
        <authorList>
            <consortium name="The Broad Institute Genomics Platform"/>
            <consortium name="The Broad Institute Genome Sequencing Center for Infectious Disease"/>
            <person name="Wu L."/>
            <person name="Ma J."/>
        </authorList>
    </citation>
    <scope>NUCLEOTIDE SEQUENCE [LARGE SCALE GENOMIC DNA]</scope>
    <source>
        <strain evidence="3">KCTC 52094</strain>
    </source>
</reference>
<comment type="caution">
    <text evidence="2">The sequence shown here is derived from an EMBL/GenBank/DDBJ whole genome shotgun (WGS) entry which is preliminary data.</text>
</comment>
<keyword evidence="1" id="KW-1133">Transmembrane helix</keyword>
<keyword evidence="1" id="KW-0472">Membrane</keyword>
<evidence type="ECO:0000313" key="3">
    <source>
        <dbReference type="Proteomes" id="UP001595593"/>
    </source>
</evidence>
<protein>
    <submittedName>
        <fullName evidence="2">Uncharacterized protein</fullName>
    </submittedName>
</protein>
<organism evidence="2 3">
    <name type="scientific">Teichococcus globiformis</name>
    <dbReference type="NCBI Taxonomy" id="2307229"/>
    <lineage>
        <taxon>Bacteria</taxon>
        <taxon>Pseudomonadati</taxon>
        <taxon>Pseudomonadota</taxon>
        <taxon>Alphaproteobacteria</taxon>
        <taxon>Acetobacterales</taxon>
        <taxon>Roseomonadaceae</taxon>
        <taxon>Roseomonas</taxon>
    </lineage>
</organism>
<dbReference type="Proteomes" id="UP001595593">
    <property type="component" value="Unassembled WGS sequence"/>
</dbReference>
<name>A0ABV7FVS7_9PROT</name>
<dbReference type="EMBL" id="JBHRTN010000004">
    <property type="protein sequence ID" value="MFC3124290.1"/>
    <property type="molecule type" value="Genomic_DNA"/>
</dbReference>
<sequence>MVKVSLIVMLVLTLVIGFGLRWREARQPQVAAARRRGLLARSKAGLDRWVTAAALASALSIALVGGLHWLRIWLGHG</sequence>
<keyword evidence="3" id="KW-1185">Reference proteome</keyword>
<keyword evidence="1" id="KW-0812">Transmembrane</keyword>
<evidence type="ECO:0000256" key="1">
    <source>
        <dbReference type="SAM" id="Phobius"/>
    </source>
</evidence>
<gene>
    <name evidence="2" type="ORF">ACFOD4_04385</name>
</gene>
<accession>A0ABV7FVS7</accession>
<evidence type="ECO:0000313" key="2">
    <source>
        <dbReference type="EMBL" id="MFC3124290.1"/>
    </source>
</evidence>
<proteinExistence type="predicted"/>